<accession>A0A1G6EVK6</accession>
<gene>
    <name evidence="3" type="ORF">SAMN05660653_03203</name>
</gene>
<evidence type="ECO:0000313" key="3">
    <source>
        <dbReference type="EMBL" id="SDB61500.1"/>
    </source>
</evidence>
<feature type="transmembrane region" description="Helical" evidence="2">
    <location>
        <begin position="73"/>
        <end position="91"/>
    </location>
</feature>
<protein>
    <submittedName>
        <fullName evidence="3">Uncharacterized protein</fullName>
    </submittedName>
</protein>
<feature type="region of interest" description="Disordered" evidence="1">
    <location>
        <begin position="19"/>
        <end position="38"/>
    </location>
</feature>
<proteinExistence type="predicted"/>
<evidence type="ECO:0000256" key="2">
    <source>
        <dbReference type="SAM" id="Phobius"/>
    </source>
</evidence>
<keyword evidence="2" id="KW-0812">Transmembrane</keyword>
<dbReference type="STRING" id="617002.SAMN05660653_03203"/>
<dbReference type="RefSeq" id="WP_092123913.1">
    <property type="nucleotide sequence ID" value="NZ_FMXO01000025.1"/>
</dbReference>
<name>A0A1G6EVK6_9BACT</name>
<sequence length="117" mass="13258">MDIAKDKFEVPKKEGFGESRLDTSVERGMGDRKSESWDKAEKEFGDAYQKTGKAMHQTYDRAMHYSSEHPGKTVLMALGIGVGLGFVWGASARHYRRNQFIEPITYALSDVVQKVLR</sequence>
<dbReference type="EMBL" id="FMXO01000025">
    <property type="protein sequence ID" value="SDB61500.1"/>
    <property type="molecule type" value="Genomic_DNA"/>
</dbReference>
<keyword evidence="2" id="KW-1133">Transmembrane helix</keyword>
<evidence type="ECO:0000256" key="1">
    <source>
        <dbReference type="SAM" id="MobiDB-lite"/>
    </source>
</evidence>
<evidence type="ECO:0000313" key="4">
    <source>
        <dbReference type="Proteomes" id="UP000198771"/>
    </source>
</evidence>
<dbReference type="AlphaFoldDB" id="A0A1G6EVK6"/>
<dbReference type="Proteomes" id="UP000198771">
    <property type="component" value="Unassembled WGS sequence"/>
</dbReference>
<organism evidence="3 4">
    <name type="scientific">Desulfonatronum thiosulfatophilum</name>
    <dbReference type="NCBI Taxonomy" id="617002"/>
    <lineage>
        <taxon>Bacteria</taxon>
        <taxon>Pseudomonadati</taxon>
        <taxon>Thermodesulfobacteriota</taxon>
        <taxon>Desulfovibrionia</taxon>
        <taxon>Desulfovibrionales</taxon>
        <taxon>Desulfonatronaceae</taxon>
        <taxon>Desulfonatronum</taxon>
    </lineage>
</organism>
<keyword evidence="2" id="KW-0472">Membrane</keyword>
<keyword evidence="4" id="KW-1185">Reference proteome</keyword>
<reference evidence="3 4" key="1">
    <citation type="submission" date="2016-10" db="EMBL/GenBank/DDBJ databases">
        <authorList>
            <person name="de Groot N.N."/>
        </authorList>
    </citation>
    <scope>NUCLEOTIDE SEQUENCE [LARGE SCALE GENOMIC DNA]</scope>
    <source>
        <strain evidence="3 4">ASO4-2</strain>
    </source>
</reference>